<evidence type="ECO:0000313" key="5">
    <source>
        <dbReference type="EMBL" id="SEP58970.1"/>
    </source>
</evidence>
<dbReference type="Gene3D" id="1.10.150.240">
    <property type="entry name" value="Putative phosphatase, domain 2"/>
    <property type="match status" value="1"/>
</dbReference>
<dbReference type="EC" id="3.1.3.18" evidence="4"/>
<proteinExistence type="inferred from homology"/>
<dbReference type="SFLD" id="SFLDS00003">
    <property type="entry name" value="Haloacid_Dehalogenase"/>
    <property type="match status" value="1"/>
</dbReference>
<dbReference type="GO" id="GO:0008967">
    <property type="term" value="F:phosphoglycolate phosphatase activity"/>
    <property type="evidence" value="ECO:0007669"/>
    <property type="project" value="UniProtKB-EC"/>
</dbReference>
<dbReference type="OrthoDB" id="9807630at2"/>
<dbReference type="AlphaFoldDB" id="A0A1H8Z3H5"/>
<dbReference type="InterPro" id="IPR023198">
    <property type="entry name" value="PGP-like_dom2"/>
</dbReference>
<dbReference type="PANTHER" id="PTHR43434:SF1">
    <property type="entry name" value="PHOSPHOGLYCOLATE PHOSPHATASE"/>
    <property type="match status" value="1"/>
</dbReference>
<dbReference type="Pfam" id="PF00702">
    <property type="entry name" value="Hydrolase"/>
    <property type="match status" value="1"/>
</dbReference>
<evidence type="ECO:0000256" key="3">
    <source>
        <dbReference type="ARBA" id="ARBA00006171"/>
    </source>
</evidence>
<dbReference type="GO" id="GO:0006281">
    <property type="term" value="P:DNA repair"/>
    <property type="evidence" value="ECO:0007669"/>
    <property type="project" value="TreeGrafter"/>
</dbReference>
<evidence type="ECO:0000256" key="1">
    <source>
        <dbReference type="ARBA" id="ARBA00000830"/>
    </source>
</evidence>
<dbReference type="InterPro" id="IPR023214">
    <property type="entry name" value="HAD_sf"/>
</dbReference>
<keyword evidence="6" id="KW-1185">Reference proteome</keyword>
<comment type="catalytic activity">
    <reaction evidence="1">
        <text>2-phosphoglycolate + H2O = glycolate + phosphate</text>
        <dbReference type="Rhea" id="RHEA:14369"/>
        <dbReference type="ChEBI" id="CHEBI:15377"/>
        <dbReference type="ChEBI" id="CHEBI:29805"/>
        <dbReference type="ChEBI" id="CHEBI:43474"/>
        <dbReference type="ChEBI" id="CHEBI:58033"/>
        <dbReference type="EC" id="3.1.3.18"/>
    </reaction>
</comment>
<dbReference type="PANTHER" id="PTHR43434">
    <property type="entry name" value="PHOSPHOGLYCOLATE PHOSPHATASE"/>
    <property type="match status" value="1"/>
</dbReference>
<evidence type="ECO:0000256" key="4">
    <source>
        <dbReference type="ARBA" id="ARBA00013078"/>
    </source>
</evidence>
<dbReference type="InterPro" id="IPR036412">
    <property type="entry name" value="HAD-like_sf"/>
</dbReference>
<name>A0A1H8Z3H5_9BACT</name>
<dbReference type="InParanoid" id="A0A1H8Z3H5"/>
<comment type="similarity">
    <text evidence="3">Belongs to the HAD-like hydrolase superfamily. CbbY/CbbZ/Gph/YieH family.</text>
</comment>
<dbReference type="RefSeq" id="WP_090164898.1">
    <property type="nucleotide sequence ID" value="NZ_FOFB01000001.1"/>
</dbReference>
<reference evidence="6" key="1">
    <citation type="submission" date="2016-10" db="EMBL/GenBank/DDBJ databases">
        <authorList>
            <person name="Varghese N."/>
            <person name="Submissions S."/>
        </authorList>
    </citation>
    <scope>NUCLEOTIDE SEQUENCE [LARGE SCALE GENOMIC DNA]</scope>
    <source>
        <strain evidence="6">DSM 24740</strain>
    </source>
</reference>
<organism evidence="5 6">
    <name type="scientific">Neolewinella agarilytica</name>
    <dbReference type="NCBI Taxonomy" id="478744"/>
    <lineage>
        <taxon>Bacteria</taxon>
        <taxon>Pseudomonadati</taxon>
        <taxon>Bacteroidota</taxon>
        <taxon>Saprospiria</taxon>
        <taxon>Saprospirales</taxon>
        <taxon>Lewinellaceae</taxon>
        <taxon>Neolewinella</taxon>
    </lineage>
</organism>
<dbReference type="EMBL" id="FOFB01000001">
    <property type="protein sequence ID" value="SEP58970.1"/>
    <property type="molecule type" value="Genomic_DNA"/>
</dbReference>
<dbReference type="Gene3D" id="3.40.50.1000">
    <property type="entry name" value="HAD superfamily/HAD-like"/>
    <property type="match status" value="1"/>
</dbReference>
<dbReference type="SUPFAM" id="SSF56784">
    <property type="entry name" value="HAD-like"/>
    <property type="match status" value="1"/>
</dbReference>
<evidence type="ECO:0000313" key="6">
    <source>
        <dbReference type="Proteomes" id="UP000199021"/>
    </source>
</evidence>
<protein>
    <recommendedName>
        <fullName evidence="4">phosphoglycolate phosphatase</fullName>
        <ecNumber evidence="4">3.1.3.18</ecNumber>
    </recommendedName>
</protein>
<accession>A0A1H8Z3H5</accession>
<gene>
    <name evidence="5" type="ORF">SAMN05444359_101161</name>
</gene>
<dbReference type="InterPro" id="IPR050155">
    <property type="entry name" value="HAD-like_hydrolase_sf"/>
</dbReference>
<dbReference type="Proteomes" id="UP000199021">
    <property type="component" value="Unassembled WGS sequence"/>
</dbReference>
<dbReference type="SFLD" id="SFLDG01129">
    <property type="entry name" value="C1.5:_HAD__Beta-PGM__Phosphata"/>
    <property type="match status" value="1"/>
</dbReference>
<dbReference type="STRING" id="478744.SAMN05444359_101161"/>
<comment type="pathway">
    <text evidence="2">Organic acid metabolism; glycolate biosynthesis; glycolate from 2-phosphoglycolate: step 1/1.</text>
</comment>
<sequence>MKTFILFDIDGTLLFSNKADSRCFASSYEVIFGQAFPTIDWTKFPEVTDHVIFRTAFYEHFKRHPSEEERETFEEHYLAALAQVRGENPSEFREVPGAAALWRRLEADDRYLTGVATGGWQRPAALKLAHVGIPPEPPFAGYANDKFSRRDILQEAIDLARAEYEVGHIVYVGDAVWDVTTTQAMNLPLIGVRHRGDHDKLLAMGVEKVVSDYLDVEGFLNAASVGRS</sequence>
<evidence type="ECO:0000256" key="2">
    <source>
        <dbReference type="ARBA" id="ARBA00004818"/>
    </source>
</evidence>